<protein>
    <submittedName>
        <fullName evidence="1">Uncharacterized protein</fullName>
    </submittedName>
</protein>
<reference evidence="1 2" key="1">
    <citation type="submission" date="2018-11" db="EMBL/GenBank/DDBJ databases">
        <authorList>
            <consortium name="Pathogen Informatics"/>
        </authorList>
    </citation>
    <scope>NUCLEOTIDE SEQUENCE [LARGE SCALE GENOMIC DNA]</scope>
</reference>
<dbReference type="Proteomes" id="UP000271098">
    <property type="component" value="Unassembled WGS sequence"/>
</dbReference>
<evidence type="ECO:0000313" key="1">
    <source>
        <dbReference type="EMBL" id="VDN33141.1"/>
    </source>
</evidence>
<organism evidence="1 2">
    <name type="scientific">Gongylonema pulchrum</name>
    <dbReference type="NCBI Taxonomy" id="637853"/>
    <lineage>
        <taxon>Eukaryota</taxon>
        <taxon>Metazoa</taxon>
        <taxon>Ecdysozoa</taxon>
        <taxon>Nematoda</taxon>
        <taxon>Chromadorea</taxon>
        <taxon>Rhabditida</taxon>
        <taxon>Spirurina</taxon>
        <taxon>Spiruromorpha</taxon>
        <taxon>Spiruroidea</taxon>
        <taxon>Gongylonematidae</taxon>
        <taxon>Gongylonema</taxon>
    </lineage>
</organism>
<keyword evidence="2" id="KW-1185">Reference proteome</keyword>
<sequence>MFQFWRIFFQTANVQPAAESITAHATVHKNGRDFGAANIVFPKQLDLPSQKYRGEFNWNYQNRPHKALVEYNRQTDPRGSMHDVNLQSDDNINLNMHLDHHDKIHLKCDLDKDRVRTVSAELSAAPFRSDLFEVKGHLSTDRPLQRRSLKTKASFTFRTDQVLAL</sequence>
<evidence type="ECO:0000313" key="2">
    <source>
        <dbReference type="Proteomes" id="UP000271098"/>
    </source>
</evidence>
<name>A0A3P7NRZ9_9BILA</name>
<gene>
    <name evidence="1" type="ORF">GPUH_LOCUS19099</name>
</gene>
<dbReference type="EMBL" id="UYRT01087908">
    <property type="protein sequence ID" value="VDN33141.1"/>
    <property type="molecule type" value="Genomic_DNA"/>
</dbReference>
<proteinExistence type="predicted"/>
<accession>A0A3P7NRZ9</accession>
<dbReference type="AlphaFoldDB" id="A0A3P7NRZ9"/>
<dbReference type="OrthoDB" id="10493575at2759"/>